<evidence type="ECO:0000259" key="3">
    <source>
        <dbReference type="Pfam" id="PF00884"/>
    </source>
</evidence>
<dbReference type="RefSeq" id="WP_212191687.1">
    <property type="nucleotide sequence ID" value="NZ_JAGTAR010000021.1"/>
</dbReference>
<evidence type="ECO:0000313" key="5">
    <source>
        <dbReference type="Proteomes" id="UP000679220"/>
    </source>
</evidence>
<dbReference type="PANTHER" id="PTHR42693:SF53">
    <property type="entry name" value="ENDO-4-O-SULFATASE"/>
    <property type="match status" value="1"/>
</dbReference>
<dbReference type="Gene3D" id="3.30.1120.10">
    <property type="match status" value="1"/>
</dbReference>
<dbReference type="EMBL" id="JAGTAR010000021">
    <property type="protein sequence ID" value="MBR8536660.1"/>
    <property type="molecule type" value="Genomic_DNA"/>
</dbReference>
<dbReference type="InterPro" id="IPR050738">
    <property type="entry name" value="Sulfatase"/>
</dbReference>
<dbReference type="InterPro" id="IPR000917">
    <property type="entry name" value="Sulfatase_N"/>
</dbReference>
<dbReference type="Gene3D" id="3.40.720.10">
    <property type="entry name" value="Alkaline Phosphatase, subunit A"/>
    <property type="match status" value="1"/>
</dbReference>
<comment type="caution">
    <text evidence="4">The sequence shown here is derived from an EMBL/GenBank/DDBJ whole genome shotgun (WGS) entry which is preliminary data.</text>
</comment>
<dbReference type="InterPro" id="IPR017850">
    <property type="entry name" value="Alkaline_phosphatase_core_sf"/>
</dbReference>
<reference evidence="4" key="1">
    <citation type="journal article" date="2018" name="Int. J. Syst. Evol. Microbiol.">
        <title>Carboxylicivirga sediminis sp. nov., isolated from coastal sediment.</title>
        <authorList>
            <person name="Wang F.Q."/>
            <person name="Ren L.H."/>
            <person name="Zou R.J."/>
            <person name="Sun Y.Z."/>
            <person name="Liu X.J."/>
            <person name="Jiang F."/>
            <person name="Liu L.J."/>
        </authorList>
    </citation>
    <scope>NUCLEOTIDE SEQUENCE</scope>
    <source>
        <strain evidence="4">JR1</strain>
    </source>
</reference>
<comment type="similarity">
    <text evidence="1">Belongs to the sulfatase family.</text>
</comment>
<sequence>MIKTVVNLLTAILCMSCIVERRIERPNILLIITDDQGYADYGAYGGSKDVYTPNMDKIADEGVRFTNAYATAPVCDASRQGIITGVYQERWGTYYYGGNIFPVSQKTLPEMLKLEGYRCIKIGKTHYADILDNNQEIKDPMSYREFPLNHGYEEFLGFCAHRHDYFRLTEEDNWVLDSEDDRMSQYGPLWRNNQQEDFDGYTTDVFGDEAVKQIYHSDERPFFIELAFNAVHHPIYQVPDRYLKRFGIEKFPDWEPAKESFMEYHARNCWRGQEDPVGRLRYLANLACLDDNIGKVLDALNASGKKENTLIFFISDNGGSQNTYANNGILYGHKYILKEGGIRTVFTMCWGEKLSGKTVINTPVSHLDILPTCLSAFDSPILDTLDVDGVDLLSLLTDPTKEHHKVLVWDTGNEWAVRKGKWKIHVVKKDNHFRTINIDAGIYLYNLEEDPGERNNLADINKAKLEELRREYENWKAKIR</sequence>
<gene>
    <name evidence="4" type="ORF">KDU71_13880</name>
</gene>
<proteinExistence type="inferred from homology"/>
<name>A0A941F7C5_9BACT</name>
<dbReference type="Pfam" id="PF00884">
    <property type="entry name" value="Sulfatase"/>
    <property type="match status" value="1"/>
</dbReference>
<dbReference type="SUPFAM" id="SSF53649">
    <property type="entry name" value="Alkaline phosphatase-like"/>
    <property type="match status" value="1"/>
</dbReference>
<evidence type="ECO:0000313" key="4">
    <source>
        <dbReference type="EMBL" id="MBR8536660.1"/>
    </source>
</evidence>
<organism evidence="4 5">
    <name type="scientific">Carboxylicivirga sediminis</name>
    <dbReference type="NCBI Taxonomy" id="2006564"/>
    <lineage>
        <taxon>Bacteria</taxon>
        <taxon>Pseudomonadati</taxon>
        <taxon>Bacteroidota</taxon>
        <taxon>Bacteroidia</taxon>
        <taxon>Marinilabiliales</taxon>
        <taxon>Marinilabiliaceae</taxon>
        <taxon>Carboxylicivirga</taxon>
    </lineage>
</organism>
<evidence type="ECO:0000256" key="2">
    <source>
        <dbReference type="ARBA" id="ARBA00022801"/>
    </source>
</evidence>
<dbReference type="PANTHER" id="PTHR42693">
    <property type="entry name" value="ARYLSULFATASE FAMILY MEMBER"/>
    <property type="match status" value="1"/>
</dbReference>
<reference evidence="4" key="2">
    <citation type="submission" date="2021-04" db="EMBL/GenBank/DDBJ databases">
        <authorList>
            <person name="Zhang T."/>
            <person name="Zhang Y."/>
            <person name="Lu D."/>
            <person name="Zuo D."/>
            <person name="Du Z."/>
        </authorList>
    </citation>
    <scope>NUCLEOTIDE SEQUENCE</scope>
    <source>
        <strain evidence="4">JR1</strain>
    </source>
</reference>
<keyword evidence="5" id="KW-1185">Reference proteome</keyword>
<dbReference type="GO" id="GO:0004065">
    <property type="term" value="F:arylsulfatase activity"/>
    <property type="evidence" value="ECO:0007669"/>
    <property type="project" value="TreeGrafter"/>
</dbReference>
<dbReference type="AlphaFoldDB" id="A0A941F7C5"/>
<protein>
    <submittedName>
        <fullName evidence="4">Sulfatase-like hydrolase/transferase</fullName>
    </submittedName>
</protein>
<keyword evidence="2 4" id="KW-0378">Hydrolase</keyword>
<evidence type="ECO:0000256" key="1">
    <source>
        <dbReference type="ARBA" id="ARBA00008779"/>
    </source>
</evidence>
<feature type="domain" description="Sulfatase N-terminal" evidence="3">
    <location>
        <begin position="26"/>
        <end position="378"/>
    </location>
</feature>
<accession>A0A941F7C5</accession>
<dbReference type="Proteomes" id="UP000679220">
    <property type="component" value="Unassembled WGS sequence"/>
</dbReference>